<gene>
    <name evidence="2" type="ORF">SAMN05216574_12940</name>
</gene>
<dbReference type="RefSeq" id="WP_092203634.1">
    <property type="nucleotide sequence ID" value="NZ_FOND01000029.1"/>
</dbReference>
<dbReference type="STRING" id="1798228.SAMN05216574_12940"/>
<sequence>MFVFLFAVPVLLVVVLGYVIGHAVWTWLAGMVDAGFGTSLTEGAEIAGWTSGVLLLAGTVRALLVVRCRRAR</sequence>
<evidence type="ECO:0000313" key="3">
    <source>
        <dbReference type="Proteomes" id="UP000198589"/>
    </source>
</evidence>
<keyword evidence="1" id="KW-0812">Transmembrane</keyword>
<keyword evidence="3" id="KW-1185">Reference proteome</keyword>
<dbReference type="EMBL" id="FOND01000029">
    <property type="protein sequence ID" value="SFF85331.1"/>
    <property type="molecule type" value="Genomic_DNA"/>
</dbReference>
<keyword evidence="1" id="KW-0472">Membrane</keyword>
<evidence type="ECO:0000256" key="1">
    <source>
        <dbReference type="SAM" id="Phobius"/>
    </source>
</evidence>
<organism evidence="2 3">
    <name type="scientific">Blastococcus tunisiensis</name>
    <dbReference type="NCBI Taxonomy" id="1798228"/>
    <lineage>
        <taxon>Bacteria</taxon>
        <taxon>Bacillati</taxon>
        <taxon>Actinomycetota</taxon>
        <taxon>Actinomycetes</taxon>
        <taxon>Geodermatophilales</taxon>
        <taxon>Geodermatophilaceae</taxon>
        <taxon>Blastococcus</taxon>
    </lineage>
</organism>
<reference evidence="3" key="1">
    <citation type="submission" date="2016-10" db="EMBL/GenBank/DDBJ databases">
        <authorList>
            <person name="Varghese N."/>
            <person name="Submissions S."/>
        </authorList>
    </citation>
    <scope>NUCLEOTIDE SEQUENCE [LARGE SCALE GENOMIC DNA]</scope>
    <source>
        <strain evidence="3">DSM 46838</strain>
    </source>
</reference>
<keyword evidence="1" id="KW-1133">Transmembrane helix</keyword>
<name>A0A1I2M813_9ACTN</name>
<dbReference type="Proteomes" id="UP000198589">
    <property type="component" value="Unassembled WGS sequence"/>
</dbReference>
<protein>
    <submittedName>
        <fullName evidence="2">Uncharacterized protein</fullName>
    </submittedName>
</protein>
<accession>A0A1I2M813</accession>
<dbReference type="AlphaFoldDB" id="A0A1I2M813"/>
<evidence type="ECO:0000313" key="2">
    <source>
        <dbReference type="EMBL" id="SFF85331.1"/>
    </source>
</evidence>
<feature type="transmembrane region" description="Helical" evidence="1">
    <location>
        <begin position="46"/>
        <end position="66"/>
    </location>
</feature>
<proteinExistence type="predicted"/>